<protein>
    <submittedName>
        <fullName evidence="2">Protein containing transglutaminase-like domain, putative cysteine protease</fullName>
    </submittedName>
</protein>
<dbReference type="GO" id="GO:0008233">
    <property type="term" value="F:peptidase activity"/>
    <property type="evidence" value="ECO:0007669"/>
    <property type="project" value="UniProtKB-KW"/>
</dbReference>
<organism evidence="2">
    <name type="scientific">uncultured Phycisphaerae bacterium</name>
    <dbReference type="NCBI Taxonomy" id="904963"/>
    <lineage>
        <taxon>Bacteria</taxon>
        <taxon>Pseudomonadati</taxon>
        <taxon>Planctomycetota</taxon>
        <taxon>Phycisphaerae</taxon>
        <taxon>environmental samples</taxon>
    </lineage>
</organism>
<dbReference type="GO" id="GO:0006508">
    <property type="term" value="P:proteolysis"/>
    <property type="evidence" value="ECO:0007669"/>
    <property type="project" value="UniProtKB-KW"/>
</dbReference>
<evidence type="ECO:0000313" key="2">
    <source>
        <dbReference type="EMBL" id="CAA9385888.1"/>
    </source>
</evidence>
<feature type="region of interest" description="Disordered" evidence="1">
    <location>
        <begin position="1"/>
        <end position="321"/>
    </location>
</feature>
<accession>A0A6J4NH17</accession>
<gene>
    <name evidence="2" type="ORF">AVDCRST_MAG64-921</name>
</gene>
<dbReference type="AlphaFoldDB" id="A0A6J4NH17"/>
<feature type="compositionally biased region" description="Low complexity" evidence="1">
    <location>
        <begin position="218"/>
        <end position="227"/>
    </location>
</feature>
<feature type="compositionally biased region" description="Basic and acidic residues" evidence="1">
    <location>
        <begin position="70"/>
        <end position="83"/>
    </location>
</feature>
<feature type="compositionally biased region" description="Low complexity" evidence="1">
    <location>
        <begin position="311"/>
        <end position="321"/>
    </location>
</feature>
<feature type="compositionally biased region" description="Basic and acidic residues" evidence="1">
    <location>
        <begin position="90"/>
        <end position="106"/>
    </location>
</feature>
<feature type="compositionally biased region" description="Basic and acidic residues" evidence="1">
    <location>
        <begin position="277"/>
        <end position="310"/>
    </location>
</feature>
<feature type="non-terminal residue" evidence="2">
    <location>
        <position position="351"/>
    </location>
</feature>
<reference evidence="2" key="1">
    <citation type="submission" date="2020-02" db="EMBL/GenBank/DDBJ databases">
        <authorList>
            <person name="Meier V. D."/>
        </authorList>
    </citation>
    <scope>NUCLEOTIDE SEQUENCE</scope>
    <source>
        <strain evidence="2">AVDCRST_MAG64</strain>
    </source>
</reference>
<keyword evidence="2" id="KW-0645">Protease</keyword>
<feature type="compositionally biased region" description="Low complexity" evidence="1">
    <location>
        <begin position="122"/>
        <end position="133"/>
    </location>
</feature>
<feature type="compositionally biased region" description="Basic residues" evidence="1">
    <location>
        <begin position="198"/>
        <end position="210"/>
    </location>
</feature>
<keyword evidence="2" id="KW-0378">Hydrolase</keyword>
<proteinExistence type="predicted"/>
<dbReference type="EMBL" id="CADCUQ010000220">
    <property type="protein sequence ID" value="CAA9385888.1"/>
    <property type="molecule type" value="Genomic_DNA"/>
</dbReference>
<name>A0A6J4NH17_9BACT</name>
<sequence length="351" mass="36781">AAEDHAPNGTRLLRPDQRVGHGAADGPAAGAGPAPAGVHARDRAGRPGPVVLRLAREHRPLVHGQLVPPPDRDRGVQRGRDRPPAAGGPEVRRPLADRAGRPRLPDVRLPPVRRPGRRRPAAPRAGRDAQPPARRQPRRARPGDAPPDQRQVRVQAGRHVGHQPDHRHPPEGPGRLPGLHPPDDRAGPGAADPGPVRERHRPPGRRAVPRVHRDARLVRAAVPVGRVGRVRRGQQLHGRAELREGGDRPVVPRRPAEQGDLPGQGGREDQGAGAVRGADRHPVRDGGRAGRGAERPDLPGRRGRPPRHDQPAAGTAAAGAEPAADAAAAAADAAGAAAGAGAEVVVVARQV</sequence>
<evidence type="ECO:0000256" key="1">
    <source>
        <dbReference type="SAM" id="MobiDB-lite"/>
    </source>
</evidence>
<feature type="compositionally biased region" description="Basic and acidic residues" evidence="1">
    <location>
        <begin position="238"/>
        <end position="247"/>
    </location>
</feature>
<feature type="compositionally biased region" description="Low complexity" evidence="1">
    <location>
        <begin position="20"/>
        <end position="38"/>
    </location>
</feature>
<feature type="non-terminal residue" evidence="2">
    <location>
        <position position="1"/>
    </location>
</feature>